<dbReference type="AlphaFoldDB" id="A0A951QL68"/>
<comment type="caution">
    <text evidence="1">The sequence shown here is derived from an EMBL/GenBank/DDBJ whole genome shotgun (WGS) entry which is preliminary data.</text>
</comment>
<protein>
    <submittedName>
        <fullName evidence="1">Uncharacterized protein</fullName>
    </submittedName>
</protein>
<proteinExistence type="predicted"/>
<dbReference type="EMBL" id="JAHHGZ010000003">
    <property type="protein sequence ID" value="MBW4666535.1"/>
    <property type="molecule type" value="Genomic_DNA"/>
</dbReference>
<reference evidence="1" key="1">
    <citation type="submission" date="2021-05" db="EMBL/GenBank/DDBJ databases">
        <authorList>
            <person name="Pietrasiak N."/>
            <person name="Ward R."/>
            <person name="Stajich J.E."/>
            <person name="Kurbessoian T."/>
        </authorList>
    </citation>
    <scope>NUCLEOTIDE SEQUENCE</scope>
    <source>
        <strain evidence="1">GSE-NOS-MK-12-04C</strain>
    </source>
</reference>
<sequence length="376" mass="42360">MSHNPLQIFEKLLTRPIAFHRIFAEIGGGATEGLFLSQAYYWSKITKNPEGWFYKTQQEWTEETALTRTEQESARRRLKTFGIIEEKSEGLPKKLYYRVNVDILYEFLLNPSQNNAKLSNPHGCQVVENSNASNPHGCQSARSCTLESKILHSSEQDPAHLSVISDIQSIYTETTPETTTKTTLLKVPSQQVVEKEERGVESRCSNDQELELTPRQSNQVVDKKEIVGLNEELSVGSNSIGAAPPEVVMTTTKQKEPFGLTKYDRWAENAHPALVFAGDETPWLSQPSHLQFTVFSKAFIEWGGDRFAKQFSKDIFQARGDFMASLKNDPDKILVRWDEYAAAKKKPATASAPVGYRAESVPIPIRKVNLPHTKKA</sequence>
<name>A0A951QL68_9CYAN</name>
<evidence type="ECO:0000313" key="2">
    <source>
        <dbReference type="Proteomes" id="UP000729701"/>
    </source>
</evidence>
<organism evidence="1 2">
    <name type="scientific">Cyanomargarita calcarea GSE-NOS-MK-12-04C</name>
    <dbReference type="NCBI Taxonomy" id="2839659"/>
    <lineage>
        <taxon>Bacteria</taxon>
        <taxon>Bacillati</taxon>
        <taxon>Cyanobacteriota</taxon>
        <taxon>Cyanophyceae</taxon>
        <taxon>Nostocales</taxon>
        <taxon>Cyanomargaritaceae</taxon>
        <taxon>Cyanomargarita</taxon>
    </lineage>
</organism>
<evidence type="ECO:0000313" key="1">
    <source>
        <dbReference type="EMBL" id="MBW4666535.1"/>
    </source>
</evidence>
<dbReference type="Proteomes" id="UP000729701">
    <property type="component" value="Unassembled WGS sequence"/>
</dbReference>
<reference evidence="1" key="2">
    <citation type="journal article" date="2022" name="Microbiol. Resour. Announc.">
        <title>Metagenome Sequencing to Explore Phylogenomics of Terrestrial Cyanobacteria.</title>
        <authorList>
            <person name="Ward R.D."/>
            <person name="Stajich J.E."/>
            <person name="Johansen J.R."/>
            <person name="Huntemann M."/>
            <person name="Clum A."/>
            <person name="Foster B."/>
            <person name="Foster B."/>
            <person name="Roux S."/>
            <person name="Palaniappan K."/>
            <person name="Varghese N."/>
            <person name="Mukherjee S."/>
            <person name="Reddy T.B.K."/>
            <person name="Daum C."/>
            <person name="Copeland A."/>
            <person name="Chen I.A."/>
            <person name="Ivanova N.N."/>
            <person name="Kyrpides N.C."/>
            <person name="Shapiro N."/>
            <person name="Eloe-Fadrosh E.A."/>
            <person name="Pietrasiak N."/>
        </authorList>
    </citation>
    <scope>NUCLEOTIDE SEQUENCE</scope>
    <source>
        <strain evidence="1">GSE-NOS-MK-12-04C</strain>
    </source>
</reference>
<gene>
    <name evidence="1" type="ORF">KME60_03565</name>
</gene>
<accession>A0A951QL68</accession>